<evidence type="ECO:0000256" key="1">
    <source>
        <dbReference type="SAM" id="MobiDB-lite"/>
    </source>
</evidence>
<protein>
    <submittedName>
        <fullName evidence="2">Uncharacterized protein</fullName>
    </submittedName>
</protein>
<dbReference type="EMBL" id="CP132942">
    <property type="protein sequence ID" value="XCB32030.1"/>
    <property type="molecule type" value="Genomic_DNA"/>
</dbReference>
<sequence length="197" mass="21594">MSERYRMLGQFRQGVGLAAVGLALMVGQGCKKKQAPAVAQPVVHAAPRPAPPDFPDDPPEPLNVDQPVHHAARHVAPPPVVQAPRPVVDPNALAEAQRQRDATLFQQQQAASQRQQQELNGVVQRSYKLQQDQQAEPRIQDLPEVPITQQVVPGQEPPRIQDNPNMPQAQQAEPAPTDGNSEQQSDPAQQMPQPQNF</sequence>
<feature type="region of interest" description="Disordered" evidence="1">
    <location>
        <begin position="35"/>
        <end position="197"/>
    </location>
</feature>
<dbReference type="PROSITE" id="PS51257">
    <property type="entry name" value="PROKAR_LIPOPROTEIN"/>
    <property type="match status" value="1"/>
</dbReference>
<dbReference type="AlphaFoldDB" id="A0AAU7ZN11"/>
<proteinExistence type="predicted"/>
<dbReference type="KEGG" id="tpsc:RBB77_16480"/>
<dbReference type="RefSeq" id="WP_353062875.1">
    <property type="nucleotide sequence ID" value="NZ_CP132942.1"/>
</dbReference>
<evidence type="ECO:0000313" key="2">
    <source>
        <dbReference type="EMBL" id="XCB32030.1"/>
    </source>
</evidence>
<accession>A0AAU7ZN11</accession>
<feature type="compositionally biased region" description="Low complexity" evidence="1">
    <location>
        <begin position="35"/>
        <end position="47"/>
    </location>
</feature>
<feature type="compositionally biased region" description="Polar residues" evidence="1">
    <location>
        <begin position="162"/>
        <end position="171"/>
    </location>
</feature>
<gene>
    <name evidence="2" type="ORF">RBB77_16480</name>
</gene>
<name>A0AAU7ZN11_9BACT</name>
<reference evidence="2" key="1">
    <citation type="submission" date="2023-08" db="EMBL/GenBank/DDBJ databases">
        <authorList>
            <person name="Messyasz A."/>
            <person name="Mannisto M.K."/>
            <person name="Kerkhof L.J."/>
            <person name="Haggblom M."/>
        </authorList>
    </citation>
    <scope>NUCLEOTIDE SEQUENCE</scope>
    <source>
        <strain evidence="2">X5P6</strain>
    </source>
</reference>
<organism evidence="2">
    <name type="scientific">Tunturiibacter psychrotolerans</name>
    <dbReference type="NCBI Taxonomy" id="3069686"/>
    <lineage>
        <taxon>Bacteria</taxon>
        <taxon>Pseudomonadati</taxon>
        <taxon>Acidobacteriota</taxon>
        <taxon>Terriglobia</taxon>
        <taxon>Terriglobales</taxon>
        <taxon>Acidobacteriaceae</taxon>
        <taxon>Tunturiibacter</taxon>
    </lineage>
</organism>
<reference evidence="2" key="2">
    <citation type="journal article" date="2024" name="Environ. Microbiol.">
        <title>Genome analysis and description of Tunturibacter gen. nov. expands the diversity of Terriglobia in tundra soils.</title>
        <authorList>
            <person name="Messyasz A."/>
            <person name="Mannisto M.K."/>
            <person name="Kerkhof L.J."/>
            <person name="Haggblom M.M."/>
        </authorList>
    </citation>
    <scope>NUCLEOTIDE SEQUENCE</scope>
    <source>
        <strain evidence="2">X5P6</strain>
    </source>
</reference>
<feature type="compositionally biased region" description="Low complexity" evidence="1">
    <location>
        <begin position="106"/>
        <end position="117"/>
    </location>
</feature>
<feature type="compositionally biased region" description="Polar residues" evidence="1">
    <location>
        <begin position="178"/>
        <end position="197"/>
    </location>
</feature>